<dbReference type="CDD" id="cd03794">
    <property type="entry name" value="GT4_WbuB-like"/>
    <property type="match status" value="1"/>
</dbReference>
<dbReference type="RefSeq" id="WP_354026120.1">
    <property type="nucleotide sequence ID" value="NZ_JBEPSJ010000005.1"/>
</dbReference>
<dbReference type="Proteomes" id="UP001549257">
    <property type="component" value="Unassembled WGS sequence"/>
</dbReference>
<comment type="caution">
    <text evidence="1">The sequence shown here is derived from an EMBL/GenBank/DDBJ whole genome shotgun (WGS) entry which is preliminary data.</text>
</comment>
<keyword evidence="2" id="KW-1185">Reference proteome</keyword>
<dbReference type="EMBL" id="JBEPSJ010000005">
    <property type="protein sequence ID" value="MET4583957.1"/>
    <property type="molecule type" value="Genomic_DNA"/>
</dbReference>
<dbReference type="Pfam" id="PF13692">
    <property type="entry name" value="Glyco_trans_1_4"/>
    <property type="match status" value="1"/>
</dbReference>
<gene>
    <name evidence="1" type="ORF">ABIE21_003488</name>
</gene>
<organism evidence="1 2">
    <name type="scientific">Conyzicola nivalis</name>
    <dbReference type="NCBI Taxonomy" id="1477021"/>
    <lineage>
        <taxon>Bacteria</taxon>
        <taxon>Bacillati</taxon>
        <taxon>Actinomycetota</taxon>
        <taxon>Actinomycetes</taxon>
        <taxon>Micrococcales</taxon>
        <taxon>Microbacteriaceae</taxon>
        <taxon>Conyzicola</taxon>
    </lineage>
</organism>
<sequence>MDDLVDEFARAGHHVSVLAIDTKNPWAKGFQGEISPGVNLFSAGPQRKRSGAVGRLVNHATTLWRLHTAGFSWASKQEFDLVVYTSVGMFTWYFPRRLRASGGTKRSAMVLWDFFPIQHIEIGRIARWVPAGLLKYLERNALIGADAIVVMTPRNVDFLRRYHPGINARISIAAPWSNLDQAGFDQLEVQRYRRTSAEFNLLWAGQMIEGRGLEVLFAALVQLEREHPDLVTTVVGDGPKREAFERSAAELGLKSVRFLGRLPRSDYRALLTDADAGIAITIPNVTIPTFSAKISEFCAYGVPVVVSIEDSSDAGQIVEDAGAGFSSSAGDVGALQDSISRLVNAKRDGTLQDISRSARALYTEKLSVEHATKVIIETAFDGRQAV</sequence>
<accession>A0ABV2QSH8</accession>
<protein>
    <submittedName>
        <fullName evidence="1">Glycosyltransferase involved in cell wall biosynthesis</fullName>
    </submittedName>
</protein>
<name>A0ABV2QSH8_9MICO</name>
<dbReference type="Gene3D" id="3.40.50.2000">
    <property type="entry name" value="Glycogen Phosphorylase B"/>
    <property type="match status" value="1"/>
</dbReference>
<reference evidence="1 2" key="1">
    <citation type="submission" date="2024-06" db="EMBL/GenBank/DDBJ databases">
        <title>Sorghum-associated microbial communities from plants grown in Nebraska, USA.</title>
        <authorList>
            <person name="Schachtman D."/>
        </authorList>
    </citation>
    <scope>NUCLEOTIDE SEQUENCE [LARGE SCALE GENOMIC DNA]</scope>
    <source>
        <strain evidence="1 2">2857</strain>
    </source>
</reference>
<dbReference type="PANTHER" id="PTHR12526">
    <property type="entry name" value="GLYCOSYLTRANSFERASE"/>
    <property type="match status" value="1"/>
</dbReference>
<proteinExistence type="predicted"/>
<evidence type="ECO:0000313" key="1">
    <source>
        <dbReference type="EMBL" id="MET4583957.1"/>
    </source>
</evidence>
<dbReference type="SUPFAM" id="SSF53756">
    <property type="entry name" value="UDP-Glycosyltransferase/glycogen phosphorylase"/>
    <property type="match status" value="1"/>
</dbReference>
<evidence type="ECO:0000313" key="2">
    <source>
        <dbReference type="Proteomes" id="UP001549257"/>
    </source>
</evidence>